<dbReference type="PANTHER" id="PTHR42776">
    <property type="entry name" value="SERINE PEPTIDASE S9 FAMILY MEMBER"/>
    <property type="match status" value="1"/>
</dbReference>
<organism evidence="6 7">
    <name type="scientific">Alteribacter lacisalsi</name>
    <dbReference type="NCBI Taxonomy" id="2045244"/>
    <lineage>
        <taxon>Bacteria</taxon>
        <taxon>Bacillati</taxon>
        <taxon>Bacillota</taxon>
        <taxon>Bacilli</taxon>
        <taxon>Bacillales</taxon>
        <taxon>Bacillaceae</taxon>
        <taxon>Alteribacter</taxon>
    </lineage>
</organism>
<gene>
    <name evidence="6" type="ORF">CR205_09400</name>
</gene>
<dbReference type="Proteomes" id="UP000248066">
    <property type="component" value="Unassembled WGS sequence"/>
</dbReference>
<evidence type="ECO:0000256" key="1">
    <source>
        <dbReference type="ARBA" id="ARBA00010040"/>
    </source>
</evidence>
<evidence type="ECO:0000313" key="6">
    <source>
        <dbReference type="EMBL" id="PYZ98767.1"/>
    </source>
</evidence>
<comment type="caution">
    <text evidence="6">The sequence shown here is derived from an EMBL/GenBank/DDBJ whole genome shotgun (WGS) entry which is preliminary data.</text>
</comment>
<dbReference type="SUPFAM" id="SSF53474">
    <property type="entry name" value="alpha/beta-Hydrolases"/>
    <property type="match status" value="1"/>
</dbReference>
<evidence type="ECO:0000256" key="2">
    <source>
        <dbReference type="ARBA" id="ARBA00022670"/>
    </source>
</evidence>
<feature type="domain" description="Peptidase S9 prolyl oligopeptidase catalytic" evidence="5">
    <location>
        <begin position="451"/>
        <end position="662"/>
    </location>
</feature>
<proteinExistence type="inferred from homology"/>
<dbReference type="EMBL" id="PDOF01000001">
    <property type="protein sequence ID" value="PYZ98767.1"/>
    <property type="molecule type" value="Genomic_DNA"/>
</dbReference>
<keyword evidence="7" id="KW-1185">Reference proteome</keyword>
<dbReference type="Gene3D" id="2.120.10.30">
    <property type="entry name" value="TolB, C-terminal domain"/>
    <property type="match status" value="3"/>
</dbReference>
<name>A0A2W0HC53_9BACI</name>
<dbReference type="FunFam" id="3.40.50.1820:FF:000028">
    <property type="entry name" value="S9 family peptidase"/>
    <property type="match status" value="1"/>
</dbReference>
<dbReference type="RefSeq" id="WP_110518912.1">
    <property type="nucleotide sequence ID" value="NZ_PDOF01000001.1"/>
</dbReference>
<dbReference type="Gene3D" id="3.40.50.1820">
    <property type="entry name" value="alpha/beta hydrolase"/>
    <property type="match status" value="1"/>
</dbReference>
<dbReference type="SUPFAM" id="SSF82171">
    <property type="entry name" value="DPP6 N-terminal domain-like"/>
    <property type="match status" value="1"/>
</dbReference>
<accession>A0A2W0HC53</accession>
<evidence type="ECO:0000313" key="7">
    <source>
        <dbReference type="Proteomes" id="UP000248066"/>
    </source>
</evidence>
<dbReference type="AlphaFoldDB" id="A0A2W0HC53"/>
<dbReference type="OrthoDB" id="108903at2"/>
<dbReference type="GO" id="GO:0004252">
    <property type="term" value="F:serine-type endopeptidase activity"/>
    <property type="evidence" value="ECO:0007669"/>
    <property type="project" value="TreeGrafter"/>
</dbReference>
<protein>
    <submittedName>
        <fullName evidence="6">Peptidase</fullName>
    </submittedName>
</protein>
<sequence>MTRPIEIEDLKNINVLNEPQLSPDGSRFAYIRQTVSEDDEYISQLFIQDIDSDEPVQWTFGKERVSYPRFSPDGKWLAFVSNRKDKPQLFLLSTAGGEARQLTTFKNGAMQPVWSPDSARILFTTSLEKDEELTAPEDKENKNEDTKGKEPLVVTRLKYKSDASGFLDDSYKQIGFYSLEDDKSVLLTEGEFHHEPGSWSPDGRQLAYSANKKEESDYQIISDIFLMDVEDRKETRLTDGEGVYSQPSFSPDGKKLAYFGHQKEYSGATHNKLWITELAAAHTECVTKDWDVHLGDSAIGDLRSGHPSPGAVWSKDGKSVYLTASVYGNTNFYRVNLDGNAVELAAGRHHVYGYDVSPDNGIALLAVSTPVNPGDAVLLDLNSGEQRSLTRVNQKFLEEVALSEPEEVTFKAEDGWDIHGWVMKPYGYEEGKKYPTILEIHGGPHAMYANSFFHELQYLAACGYAVLYTNPRGGHGYGQEFVDACRGDYGGKDYTDLMSATDQAVEKFDFIDADRLGVTGGSYGGFMTNWIVAHTDRFKAAATLRSISNWISFYGVSDIGYFFTEWEIGADLMSDPDKMWAHSPLKYVKNIETPLLILHGERDFRCPVEQAEQLFVALKHQKKDTRFVRFPGANHELSRSGPPKLRYARLKELENWFNKYLK</sequence>
<dbReference type="InterPro" id="IPR011042">
    <property type="entry name" value="6-blade_b-propeller_TolB-like"/>
</dbReference>
<keyword evidence="4" id="KW-0720">Serine protease</keyword>
<dbReference type="InterPro" id="IPR001375">
    <property type="entry name" value="Peptidase_S9_cat"/>
</dbReference>
<comment type="similarity">
    <text evidence="1">Belongs to the peptidase S9C family.</text>
</comment>
<evidence type="ECO:0000256" key="3">
    <source>
        <dbReference type="ARBA" id="ARBA00022801"/>
    </source>
</evidence>
<dbReference type="Pfam" id="PF07676">
    <property type="entry name" value="PD40"/>
    <property type="match status" value="4"/>
</dbReference>
<keyword evidence="3" id="KW-0378">Hydrolase</keyword>
<dbReference type="GO" id="GO:0006508">
    <property type="term" value="P:proteolysis"/>
    <property type="evidence" value="ECO:0007669"/>
    <property type="project" value="UniProtKB-KW"/>
</dbReference>
<keyword evidence="2" id="KW-0645">Protease</keyword>
<dbReference type="InterPro" id="IPR029058">
    <property type="entry name" value="AB_hydrolase_fold"/>
</dbReference>
<dbReference type="PANTHER" id="PTHR42776:SF27">
    <property type="entry name" value="DIPEPTIDYL PEPTIDASE FAMILY MEMBER 6"/>
    <property type="match status" value="1"/>
</dbReference>
<dbReference type="Pfam" id="PF00326">
    <property type="entry name" value="Peptidase_S9"/>
    <property type="match status" value="1"/>
</dbReference>
<reference evidence="6 7" key="1">
    <citation type="submission" date="2017-10" db="EMBL/GenBank/DDBJ databases">
        <title>Bacillus sp. nov., a halophilic bacterium isolated from a Yangshapao Lake.</title>
        <authorList>
            <person name="Wang H."/>
        </authorList>
    </citation>
    <scope>NUCLEOTIDE SEQUENCE [LARGE SCALE GENOMIC DNA]</scope>
    <source>
        <strain evidence="6 7">YSP-3</strain>
    </source>
</reference>
<evidence type="ECO:0000259" key="5">
    <source>
        <dbReference type="Pfam" id="PF00326"/>
    </source>
</evidence>
<dbReference type="InterPro" id="IPR011659">
    <property type="entry name" value="WD40"/>
</dbReference>
<evidence type="ECO:0000256" key="4">
    <source>
        <dbReference type="ARBA" id="ARBA00022825"/>
    </source>
</evidence>